<feature type="compositionally biased region" description="Basic and acidic residues" evidence="1">
    <location>
        <begin position="146"/>
        <end position="162"/>
    </location>
</feature>
<dbReference type="STRING" id="1684307.A0A316U5S0"/>
<feature type="compositionally biased region" description="Basic and acidic residues" evidence="1">
    <location>
        <begin position="317"/>
        <end position="334"/>
    </location>
</feature>
<proteinExistence type="predicted"/>
<reference evidence="3 4" key="1">
    <citation type="journal article" date="2018" name="Mol. Biol. Evol.">
        <title>Broad Genomic Sampling Reveals a Smut Pathogenic Ancestry of the Fungal Clade Ustilaginomycotina.</title>
        <authorList>
            <person name="Kijpornyongpan T."/>
            <person name="Mondo S.J."/>
            <person name="Barry K."/>
            <person name="Sandor L."/>
            <person name="Lee J."/>
            <person name="Lipzen A."/>
            <person name="Pangilinan J."/>
            <person name="LaButti K."/>
            <person name="Hainaut M."/>
            <person name="Henrissat B."/>
            <person name="Grigoriev I.V."/>
            <person name="Spatafora J.W."/>
            <person name="Aime M.C."/>
        </authorList>
    </citation>
    <scope>NUCLEOTIDE SEQUENCE [LARGE SCALE GENOMIC DNA]</scope>
    <source>
        <strain evidence="3 4">MCA 4718</strain>
    </source>
</reference>
<keyword evidence="4" id="KW-1185">Reference proteome</keyword>
<sequence length="366" mass="40079">MEISKHHCNLFEMKDQDGTPSFFVSDTGSTYGTFVLPAAAAANSGASHISTSSFDRLSDAKKASTPRRLNHCDLVRVAKTTFEVHIHTWPYLSCDRCSLNEAASNEIKTIATAAARSSMPATSEDSSSTVTATPDSARYVSGGLRGKGDRRLDAESERRRQMAELQSSYLSASQNKRERPTSARSSPTVGPRPSPGPEGGAPRPAYRDRAAQRRALHVSESGDMAGHRQGPSRQRSYPTTSAPSTPGAGLRIDSESKTRLEAQPIQPLGDNNRGYQLYKQMYSSSQSDPESGPVREGKLVLPTVMEGRAGIGSRPLVDPHEQQPHQMESREAQHRGQASDWKLRLDQSKRRRWDEAQELADSESKT</sequence>
<dbReference type="InterPro" id="IPR008984">
    <property type="entry name" value="SMAD_FHA_dom_sf"/>
</dbReference>
<dbReference type="InterPro" id="IPR053027">
    <property type="entry name" value="AGGF1"/>
</dbReference>
<feature type="compositionally biased region" description="Polar residues" evidence="1">
    <location>
        <begin position="164"/>
        <end position="174"/>
    </location>
</feature>
<dbReference type="EMBL" id="KZ819337">
    <property type="protein sequence ID" value="PWN18305.1"/>
    <property type="molecule type" value="Genomic_DNA"/>
</dbReference>
<dbReference type="PROSITE" id="PS50006">
    <property type="entry name" value="FHA_DOMAIN"/>
    <property type="match status" value="1"/>
</dbReference>
<dbReference type="OrthoDB" id="21470at2759"/>
<feature type="compositionally biased region" description="Acidic residues" evidence="1">
    <location>
        <begin position="356"/>
        <end position="366"/>
    </location>
</feature>
<dbReference type="Gene3D" id="2.60.200.20">
    <property type="match status" value="1"/>
</dbReference>
<accession>A0A316U5S0</accession>
<dbReference type="AlphaFoldDB" id="A0A316U5S0"/>
<dbReference type="Proteomes" id="UP000245942">
    <property type="component" value="Unassembled WGS sequence"/>
</dbReference>
<evidence type="ECO:0000259" key="2">
    <source>
        <dbReference type="PROSITE" id="PS50006"/>
    </source>
</evidence>
<dbReference type="PANTHER" id="PTHR23106:SF24">
    <property type="entry name" value="ANGIOGENIC FACTOR WITH G PATCH AND FHA DOMAINS 1"/>
    <property type="match status" value="1"/>
</dbReference>
<feature type="compositionally biased region" description="Polar residues" evidence="1">
    <location>
        <begin position="119"/>
        <end position="134"/>
    </location>
</feature>
<dbReference type="PANTHER" id="PTHR23106">
    <property type="entry name" value="ANGIOGENIC FACTOR WITH G PATCH AND FHA DOMAINS 1"/>
    <property type="match status" value="1"/>
</dbReference>
<dbReference type="InterPro" id="IPR000253">
    <property type="entry name" value="FHA_dom"/>
</dbReference>
<organism evidence="3 4">
    <name type="scientific">Pseudomicrostroma glucosiphilum</name>
    <dbReference type="NCBI Taxonomy" id="1684307"/>
    <lineage>
        <taxon>Eukaryota</taxon>
        <taxon>Fungi</taxon>
        <taxon>Dikarya</taxon>
        <taxon>Basidiomycota</taxon>
        <taxon>Ustilaginomycotina</taxon>
        <taxon>Exobasidiomycetes</taxon>
        <taxon>Microstromatales</taxon>
        <taxon>Microstromatales incertae sedis</taxon>
        <taxon>Pseudomicrostroma</taxon>
    </lineage>
</organism>
<feature type="compositionally biased region" description="Basic and acidic residues" evidence="1">
    <location>
        <begin position="341"/>
        <end position="355"/>
    </location>
</feature>
<dbReference type="GeneID" id="37017291"/>
<feature type="compositionally biased region" description="Polar residues" evidence="1">
    <location>
        <begin position="231"/>
        <end position="244"/>
    </location>
</feature>
<evidence type="ECO:0000313" key="4">
    <source>
        <dbReference type="Proteomes" id="UP000245942"/>
    </source>
</evidence>
<evidence type="ECO:0000256" key="1">
    <source>
        <dbReference type="SAM" id="MobiDB-lite"/>
    </source>
</evidence>
<gene>
    <name evidence="3" type="ORF">BCV69DRAFT_81441</name>
</gene>
<dbReference type="RefSeq" id="XP_025345465.1">
    <property type="nucleotide sequence ID" value="XM_025495557.1"/>
</dbReference>
<evidence type="ECO:0000313" key="3">
    <source>
        <dbReference type="EMBL" id="PWN18305.1"/>
    </source>
</evidence>
<feature type="domain" description="FHA" evidence="2">
    <location>
        <begin position="1"/>
        <end position="35"/>
    </location>
</feature>
<name>A0A316U5S0_9BASI</name>
<dbReference type="SUPFAM" id="SSF49879">
    <property type="entry name" value="SMAD/FHA domain"/>
    <property type="match status" value="1"/>
</dbReference>
<feature type="region of interest" description="Disordered" evidence="1">
    <location>
        <begin position="113"/>
        <end position="366"/>
    </location>
</feature>
<protein>
    <recommendedName>
        <fullName evidence="2">FHA domain-containing protein</fullName>
    </recommendedName>
</protein>